<evidence type="ECO:0000313" key="2">
    <source>
        <dbReference type="EMBL" id="HIZ10304.1"/>
    </source>
</evidence>
<organism evidence="2 3">
    <name type="scientific">Candidatus Borkfalkia avicola</name>
    <dbReference type="NCBI Taxonomy" id="2838503"/>
    <lineage>
        <taxon>Bacteria</taxon>
        <taxon>Bacillati</taxon>
        <taxon>Bacillota</taxon>
        <taxon>Clostridia</taxon>
        <taxon>Christensenellales</taxon>
        <taxon>Christensenellaceae</taxon>
        <taxon>Candidatus Borkfalkia</taxon>
    </lineage>
</organism>
<reference evidence="2" key="2">
    <citation type="submission" date="2021-04" db="EMBL/GenBank/DDBJ databases">
        <authorList>
            <person name="Gilroy R."/>
        </authorList>
    </citation>
    <scope>NUCLEOTIDE SEQUENCE</scope>
    <source>
        <strain evidence="2">CHK192-19661</strain>
    </source>
</reference>
<feature type="compositionally biased region" description="Basic and acidic residues" evidence="1">
    <location>
        <begin position="51"/>
        <end position="60"/>
    </location>
</feature>
<name>A0A9D2D854_9FIRM</name>
<feature type="compositionally biased region" description="Basic and acidic residues" evidence="1">
    <location>
        <begin position="22"/>
        <end position="41"/>
    </location>
</feature>
<evidence type="ECO:0000256" key="1">
    <source>
        <dbReference type="SAM" id="MobiDB-lite"/>
    </source>
</evidence>
<reference evidence="2" key="1">
    <citation type="journal article" date="2021" name="PeerJ">
        <title>Extensive microbial diversity within the chicken gut microbiome revealed by metagenomics and culture.</title>
        <authorList>
            <person name="Gilroy R."/>
            <person name="Ravi A."/>
            <person name="Getino M."/>
            <person name="Pursley I."/>
            <person name="Horton D.L."/>
            <person name="Alikhan N.F."/>
            <person name="Baker D."/>
            <person name="Gharbi K."/>
            <person name="Hall N."/>
            <person name="Watson M."/>
            <person name="Adriaenssens E.M."/>
            <person name="Foster-Nyarko E."/>
            <person name="Jarju S."/>
            <person name="Secka A."/>
            <person name="Antonio M."/>
            <person name="Oren A."/>
            <person name="Chaudhuri R.R."/>
            <person name="La Ragione R."/>
            <person name="Hildebrand F."/>
            <person name="Pallen M.J."/>
        </authorList>
    </citation>
    <scope>NUCLEOTIDE SEQUENCE</scope>
    <source>
        <strain evidence="2">CHK192-19661</strain>
    </source>
</reference>
<sequence>MEKFGIFDLISALAQAAAQQPDARREESPQPEKQREDDGAKRRALRAQGLLERHDAISRRIDRKNR</sequence>
<dbReference type="AlphaFoldDB" id="A0A9D2D854"/>
<feature type="region of interest" description="Disordered" evidence="1">
    <location>
        <begin position="16"/>
        <end position="66"/>
    </location>
</feature>
<accession>A0A9D2D854</accession>
<dbReference type="EMBL" id="DXCF01000037">
    <property type="protein sequence ID" value="HIZ10304.1"/>
    <property type="molecule type" value="Genomic_DNA"/>
</dbReference>
<comment type="caution">
    <text evidence="2">The sequence shown here is derived from an EMBL/GenBank/DDBJ whole genome shotgun (WGS) entry which is preliminary data.</text>
</comment>
<protein>
    <submittedName>
        <fullName evidence="2">Uncharacterized protein</fullName>
    </submittedName>
</protein>
<dbReference type="Proteomes" id="UP000824025">
    <property type="component" value="Unassembled WGS sequence"/>
</dbReference>
<proteinExistence type="predicted"/>
<gene>
    <name evidence="2" type="ORF">H9726_07430</name>
</gene>
<evidence type="ECO:0000313" key="3">
    <source>
        <dbReference type="Proteomes" id="UP000824025"/>
    </source>
</evidence>